<feature type="non-terminal residue" evidence="1">
    <location>
        <position position="522"/>
    </location>
</feature>
<proteinExistence type="predicted"/>
<protein>
    <submittedName>
        <fullName evidence="1">Uncharacterized protein</fullName>
    </submittedName>
</protein>
<accession>A0A7V8NXG1</accession>
<sequence>RYLWTDSRSVIYTHYVIDAQRFGYEQEPEIEDELGYLPELAGKKTHEEEVEFGRGKPRGQEVIEAFGSLESKLPMQAGELCECGYCLISKERDITLMRTKYPKKAKELQPFQTPTANTEYARLARTSIMTGMRPSNMTNDAMTYNCTEQFAFFRPSFYTEIEDEEGKRDWLLSTYPKGLYVAMVGKTVVDQRRAQMDDHLTLVHARPGDGMHRPALGQPVIPMQEKLNDCMDLVHESFMHLIPIKFVDNEAVDLEALQELHSKPNQYVKMKRRPDKDLASNIFVEPQIQLAEGLLVYIENLFNQFSQFLCGAFPALFGGAQGQPETLGGMALQRDQALGRLGLTWRNLKAGYANVMRQAVLCAAKFRNSPMSGEVPAAGGVKEHINVDPEDLKGGIRCFADTDENFPESWVAQRAVWTQLMATAAQNPVLQAIIAVPRNLAIAKDKTGLPELVVPAAEAARKQSAEIIIMLQDGPPVPNPKLEQARQAMAQNVPPPGTPPAAIEIAQQKMQEAITKIPPLAS</sequence>
<dbReference type="EMBL" id="JACDQQ010002927">
    <property type="protein sequence ID" value="MBA0089313.1"/>
    <property type="molecule type" value="Genomic_DNA"/>
</dbReference>
<organism evidence="1 2">
    <name type="scientific">Candidatus Acidiferrum panamense</name>
    <dbReference type="NCBI Taxonomy" id="2741543"/>
    <lineage>
        <taxon>Bacteria</taxon>
        <taxon>Pseudomonadati</taxon>
        <taxon>Acidobacteriota</taxon>
        <taxon>Terriglobia</taxon>
        <taxon>Candidatus Acidiferrales</taxon>
        <taxon>Candidatus Acidiferrum</taxon>
    </lineage>
</organism>
<comment type="caution">
    <text evidence="1">The sequence shown here is derived from an EMBL/GenBank/DDBJ whole genome shotgun (WGS) entry which is preliminary data.</text>
</comment>
<evidence type="ECO:0000313" key="1">
    <source>
        <dbReference type="EMBL" id="MBA0089313.1"/>
    </source>
</evidence>
<reference evidence="1" key="1">
    <citation type="submission" date="2020-06" db="EMBL/GenBank/DDBJ databases">
        <title>Legume-microbial interactions unlock mineral nutrients during tropical forest succession.</title>
        <authorList>
            <person name="Epihov D.Z."/>
        </authorList>
    </citation>
    <scope>NUCLEOTIDE SEQUENCE [LARGE SCALE GENOMIC DNA]</scope>
    <source>
        <strain evidence="1">Pan2503</strain>
    </source>
</reference>
<name>A0A7V8NXG1_9BACT</name>
<feature type="non-terminal residue" evidence="1">
    <location>
        <position position="1"/>
    </location>
</feature>
<keyword evidence="2" id="KW-1185">Reference proteome</keyword>
<gene>
    <name evidence="1" type="ORF">HRJ53_30345</name>
</gene>
<dbReference type="AlphaFoldDB" id="A0A7V8NXG1"/>
<evidence type="ECO:0000313" key="2">
    <source>
        <dbReference type="Proteomes" id="UP000567293"/>
    </source>
</evidence>
<dbReference type="Proteomes" id="UP000567293">
    <property type="component" value="Unassembled WGS sequence"/>
</dbReference>